<dbReference type="Pfam" id="PF20009">
    <property type="entry name" value="GEVED"/>
    <property type="match status" value="1"/>
</dbReference>
<feature type="domain" description="Fibronectin type-III" evidence="1">
    <location>
        <begin position="440"/>
        <end position="536"/>
    </location>
</feature>
<dbReference type="EMBL" id="JAAMPU010000108">
    <property type="protein sequence ID" value="NMH29608.1"/>
    <property type="molecule type" value="Genomic_DNA"/>
</dbReference>
<dbReference type="InterPro" id="IPR003961">
    <property type="entry name" value="FN3_dom"/>
</dbReference>
<evidence type="ECO:0000313" key="3">
    <source>
        <dbReference type="Proteomes" id="UP000712080"/>
    </source>
</evidence>
<dbReference type="InterPro" id="IPR013783">
    <property type="entry name" value="Ig-like_fold"/>
</dbReference>
<dbReference type="Gene3D" id="2.60.40.10">
    <property type="entry name" value="Immunoglobulins"/>
    <property type="match status" value="1"/>
</dbReference>
<evidence type="ECO:0000313" key="2">
    <source>
        <dbReference type="EMBL" id="NMH29608.1"/>
    </source>
</evidence>
<dbReference type="Proteomes" id="UP000712080">
    <property type="component" value="Unassembled WGS sequence"/>
</dbReference>
<evidence type="ECO:0000259" key="1">
    <source>
        <dbReference type="PROSITE" id="PS50853"/>
    </source>
</evidence>
<keyword evidence="3" id="KW-1185">Reference proteome</keyword>
<name>A0A972JJP6_9FLAO</name>
<protein>
    <submittedName>
        <fullName evidence="2">Fibronectin type III domain-containing protein</fullName>
    </submittedName>
</protein>
<gene>
    <name evidence="2" type="ORF">G6047_16325</name>
</gene>
<comment type="caution">
    <text evidence="2">The sequence shown here is derived from an EMBL/GenBank/DDBJ whole genome shotgun (WGS) entry which is preliminary data.</text>
</comment>
<accession>A0A972JJP6</accession>
<dbReference type="Pfam" id="PF23759">
    <property type="entry name" value="GBD_T9SS_assoc"/>
    <property type="match status" value="2"/>
</dbReference>
<dbReference type="InterPro" id="IPR045474">
    <property type="entry name" value="GEVED"/>
</dbReference>
<dbReference type="InterPro" id="IPR056600">
    <property type="entry name" value="GBD_T9SS_assoc"/>
</dbReference>
<dbReference type="InterPro" id="IPR036116">
    <property type="entry name" value="FN3_sf"/>
</dbReference>
<proteinExistence type="predicted"/>
<sequence length="1432" mass="152467">MPENYFSRFLGLLVLLLFGVNPAWSQADLCSAAPVISVNATCVTTSYSVAAAFNNDGPAACATSYRDGWFRFTTDATTTNIQIIGTSDRQMGLAIYTTCGGASTACIVPGAANATLTAAVTPNTTYYLRIMRTNNANNNAMNGTICVRVAPPAPANDDCSGAISLTASASCSYATYTTVNATSSTGAPAPGCGSYNGNDVWFSLVVPPSGAFTVDMLQGGITDSGLALYSGTCGSLSLIECDDDDSANGLMSSITQYGLTAGTTVYLRVWCYNNTTSGTFGICVTENTGPCPALSTYTGYQIDNFSTNGGINNISNVASGFSANGYGDFTVYAASQIAGGSVNFVANFNNASTFGFGVWIDWNNDNDFYDAGEQLYSSGAYLTNATGTFMVPAAALPGNYRMRVRADALSTAPLPCGTILYGETEDYTFTVVTPPPCSGIPSTLIATITGSGTATLSWTAASPAPASGYQYYYSTSPIAPTAGTTPLGSTAAGVVSANISGLSLGVTYYVWVRSNCGGATGQGLWTGPVSLLIPSCGIGNSLGTTTLACPSVISGGLGLSGNDPVPIDCTTSGCVDLEATYLQLGQTTSYTVESILYEPPYQFGCLKNAVSVDDDDVWSPVINLPFNFCFYGNTYNSCLISSNGVVSFDQVNNTAGGSSAWSFNTNLPNTSLFRNSIFGVYHDIDPSIGGEVGWELITLNTGCRALVASWKDIPMYSTTCNSQLYTGMIVLYENTNIIDVYIQQKTVCASWNNGNAIVGIQNAAGNTATVAPNRNGLSPDWAVTNEAWRFRPSGTPITSITWFQGSGTSGPVVGNTDTITVCPTATTTYTARVTYALCNGATLTEVDETTVNVDNGKIWNGSVSSNWNTAANWTPTGVPTAAQCVRVPNVANPCIISGSGFNAYAYSVRVENGGILNLQSNNNLTITNEVNVITGGTFNIYDSANLLQVNNSANSGIANLQRITRPMYRYDYTYWNSPMTLASNFTLGSLSPLTLSDKYYSWQPFVGGGTGTWQQESAATVMNPAKGYIVRAPQTYSTNPSTTTAYTGTFIGTPNNGPMTAPVAHGTMGALTTFDKWNLIGNPYPSGLSAASLLMYPQNVTAIDGTIYLWTHNSPPSTAYPDPFYNDFVINYTDADYASWNLLGPVSTIASTGGPAPTGTIASGQSFFVRSLLPTGNVQFNNSMRTGTGNNAFFRTSAINEDELEQPIGTVKHRIWLNMNGENNSFCQTLVGYANGATLGYDRALDGRKNEGASLSFYSLIPDDKLVIQGRPLPFDIEDQVPLGVNCPVGGTYSIGIDRFDPFFDQITIYIEDKWANVIHDIKQSAYTFTLENGRVDDRFVLRYTQNSLALHQSLEDQSIIYVSNQHLYFQSNSEVENIRLYDMTGKLLHTLLPISDSFHQSWDFPFAQATYMAAVTMKNGDSFGRKLLNRQ</sequence>
<reference evidence="2" key="1">
    <citation type="submission" date="2020-02" db="EMBL/GenBank/DDBJ databases">
        <title>Flavobacterium sp. genome.</title>
        <authorList>
            <person name="Jung H.S."/>
            <person name="Baek J.H."/>
            <person name="Jeon C.O."/>
        </authorList>
    </citation>
    <scope>NUCLEOTIDE SEQUENCE</scope>
    <source>
        <strain evidence="2">SE-s28</strain>
    </source>
</reference>
<dbReference type="SUPFAM" id="SSF49265">
    <property type="entry name" value="Fibronectin type III"/>
    <property type="match status" value="1"/>
</dbReference>
<dbReference type="PROSITE" id="PS50853">
    <property type="entry name" value="FN3"/>
    <property type="match status" value="1"/>
</dbReference>
<dbReference type="CDD" id="cd00063">
    <property type="entry name" value="FN3"/>
    <property type="match status" value="1"/>
</dbReference>
<organism evidence="2 3">
    <name type="scientific">Flavobacterium silvaticum</name>
    <dbReference type="NCBI Taxonomy" id="1852020"/>
    <lineage>
        <taxon>Bacteria</taxon>
        <taxon>Pseudomonadati</taxon>
        <taxon>Bacteroidota</taxon>
        <taxon>Flavobacteriia</taxon>
        <taxon>Flavobacteriales</taxon>
        <taxon>Flavobacteriaceae</taxon>
        <taxon>Flavobacterium</taxon>
    </lineage>
</organism>
<dbReference type="SMART" id="SM00060">
    <property type="entry name" value="FN3"/>
    <property type="match status" value="1"/>
</dbReference>